<protein>
    <submittedName>
        <fullName evidence="1">Uncharacterized protein</fullName>
    </submittedName>
</protein>
<reference evidence="1 2" key="1">
    <citation type="journal article" date="2015" name="Nature">
        <title>rRNA introns, odd ribosomes, and small enigmatic genomes across a large radiation of phyla.</title>
        <authorList>
            <person name="Brown C.T."/>
            <person name="Hug L.A."/>
            <person name="Thomas B.C."/>
            <person name="Sharon I."/>
            <person name="Castelle C.J."/>
            <person name="Singh A."/>
            <person name="Wilkins M.J."/>
            <person name="Williams K.H."/>
            <person name="Banfield J.F."/>
        </authorList>
    </citation>
    <scope>NUCLEOTIDE SEQUENCE [LARGE SCALE GENOMIC DNA]</scope>
</reference>
<dbReference type="Proteomes" id="UP000034154">
    <property type="component" value="Unassembled WGS sequence"/>
</dbReference>
<evidence type="ECO:0000313" key="1">
    <source>
        <dbReference type="EMBL" id="KKT70341.1"/>
    </source>
</evidence>
<dbReference type="AlphaFoldDB" id="A0A0G1JFB8"/>
<sequence>MSEIDLSPILAEIRALKDKIDTIKSKIESSESSGLVKNSKITELSGKIDTAVSDIRSAISSSCSK</sequence>
<accession>A0A0G1JFB8</accession>
<proteinExistence type="predicted"/>
<comment type="caution">
    <text evidence="1">The sequence shown here is derived from an EMBL/GenBank/DDBJ whole genome shotgun (WGS) entry which is preliminary data.</text>
</comment>
<dbReference type="EMBL" id="LCJB01000028">
    <property type="protein sequence ID" value="KKT70341.1"/>
    <property type="molecule type" value="Genomic_DNA"/>
</dbReference>
<gene>
    <name evidence="1" type="ORF">UW63_C0028G0003</name>
</gene>
<evidence type="ECO:0000313" key="2">
    <source>
        <dbReference type="Proteomes" id="UP000034154"/>
    </source>
</evidence>
<name>A0A0G1JFB8_9BACT</name>
<organism evidence="1 2">
    <name type="scientific">Candidatus Uhrbacteria bacterium GW2011_GWF2_44_350</name>
    <dbReference type="NCBI Taxonomy" id="1619000"/>
    <lineage>
        <taxon>Bacteria</taxon>
        <taxon>Candidatus Uhriibacteriota</taxon>
    </lineage>
</organism>